<protein>
    <submittedName>
        <fullName evidence="1">Uncharacterized protein</fullName>
    </submittedName>
</protein>
<dbReference type="Proteomes" id="UP000828390">
    <property type="component" value="Unassembled WGS sequence"/>
</dbReference>
<accession>A0A9D4HDR8</accession>
<name>A0A9D4HDR8_DREPO</name>
<sequence>MKHIALFVHDGNSDLYNLVRCISIEKLLLGSTACVSLASEILHTLNKLKQLFLMGTYTGRCDLKLPASLKCIRLDKVECSSDWLCSVLITICSLGQPVELQLGNVVLQSSKETHSGEPPAHVSDLRSEILSCDMSNIMIIVKYCSKELFDILRDTSIGILELEIADCVSLASEIMFTLSKQTHLILSGTYTGRSFRKLPALLTCFCLKKVECSYEWLCILLITLSLLTHPVTCVLWDVVLQPSEETREDDSHLHVSDLRSEILSCDLSNITILMNNVSKELLEILRHASIGILDIRTAESLSSDIVHTLNKLKQIYLRGTYTGRCDLRLPASLQCISLQKVEC</sequence>
<proteinExistence type="predicted"/>
<dbReference type="AlphaFoldDB" id="A0A9D4HDR8"/>
<comment type="caution">
    <text evidence="1">The sequence shown here is derived from an EMBL/GenBank/DDBJ whole genome shotgun (WGS) entry which is preliminary data.</text>
</comment>
<organism evidence="1 2">
    <name type="scientific">Dreissena polymorpha</name>
    <name type="common">Zebra mussel</name>
    <name type="synonym">Mytilus polymorpha</name>
    <dbReference type="NCBI Taxonomy" id="45954"/>
    <lineage>
        <taxon>Eukaryota</taxon>
        <taxon>Metazoa</taxon>
        <taxon>Spiralia</taxon>
        <taxon>Lophotrochozoa</taxon>
        <taxon>Mollusca</taxon>
        <taxon>Bivalvia</taxon>
        <taxon>Autobranchia</taxon>
        <taxon>Heteroconchia</taxon>
        <taxon>Euheterodonta</taxon>
        <taxon>Imparidentia</taxon>
        <taxon>Neoheterodontei</taxon>
        <taxon>Myida</taxon>
        <taxon>Dreissenoidea</taxon>
        <taxon>Dreissenidae</taxon>
        <taxon>Dreissena</taxon>
    </lineage>
</organism>
<keyword evidence="2" id="KW-1185">Reference proteome</keyword>
<evidence type="ECO:0000313" key="1">
    <source>
        <dbReference type="EMBL" id="KAH3715787.1"/>
    </source>
</evidence>
<evidence type="ECO:0000313" key="2">
    <source>
        <dbReference type="Proteomes" id="UP000828390"/>
    </source>
</evidence>
<dbReference type="EMBL" id="JAIWYP010000013">
    <property type="protein sequence ID" value="KAH3715787.1"/>
    <property type="molecule type" value="Genomic_DNA"/>
</dbReference>
<reference evidence="1" key="2">
    <citation type="submission" date="2020-11" db="EMBL/GenBank/DDBJ databases">
        <authorList>
            <person name="McCartney M.A."/>
            <person name="Auch B."/>
            <person name="Kono T."/>
            <person name="Mallez S."/>
            <person name="Becker A."/>
            <person name="Gohl D.M."/>
            <person name="Silverstein K.A.T."/>
            <person name="Koren S."/>
            <person name="Bechman K.B."/>
            <person name="Herman A."/>
            <person name="Abrahante J.E."/>
            <person name="Garbe J."/>
        </authorList>
    </citation>
    <scope>NUCLEOTIDE SEQUENCE</scope>
    <source>
        <strain evidence="1">Duluth1</strain>
        <tissue evidence="1">Whole animal</tissue>
    </source>
</reference>
<gene>
    <name evidence="1" type="ORF">DPMN_058500</name>
</gene>
<reference evidence="1" key="1">
    <citation type="journal article" date="2019" name="bioRxiv">
        <title>The Genome of the Zebra Mussel, Dreissena polymorpha: A Resource for Invasive Species Research.</title>
        <authorList>
            <person name="McCartney M.A."/>
            <person name="Auch B."/>
            <person name="Kono T."/>
            <person name="Mallez S."/>
            <person name="Zhang Y."/>
            <person name="Obille A."/>
            <person name="Becker A."/>
            <person name="Abrahante J.E."/>
            <person name="Garbe J."/>
            <person name="Badalamenti J.P."/>
            <person name="Herman A."/>
            <person name="Mangelson H."/>
            <person name="Liachko I."/>
            <person name="Sullivan S."/>
            <person name="Sone E.D."/>
            <person name="Koren S."/>
            <person name="Silverstein K.A.T."/>
            <person name="Beckman K.B."/>
            <person name="Gohl D.M."/>
        </authorList>
    </citation>
    <scope>NUCLEOTIDE SEQUENCE</scope>
    <source>
        <strain evidence="1">Duluth1</strain>
        <tissue evidence="1">Whole animal</tissue>
    </source>
</reference>